<feature type="non-terminal residue" evidence="2">
    <location>
        <position position="1"/>
    </location>
</feature>
<name>A0A3D5QD54_FLESI</name>
<keyword evidence="1" id="KW-0812">Transmembrane</keyword>
<feature type="transmembrane region" description="Helical" evidence="1">
    <location>
        <begin position="28"/>
        <end position="45"/>
    </location>
</feature>
<reference evidence="2 3" key="1">
    <citation type="journal article" date="2018" name="Nat. Biotechnol.">
        <title>A standardized bacterial taxonomy based on genome phylogeny substantially revises the tree of life.</title>
        <authorList>
            <person name="Parks D.H."/>
            <person name="Chuvochina M."/>
            <person name="Waite D.W."/>
            <person name="Rinke C."/>
            <person name="Skarshewski A."/>
            <person name="Chaumeil P.A."/>
            <person name="Hugenholtz P."/>
        </authorList>
    </citation>
    <scope>NUCLEOTIDE SEQUENCE [LARGE SCALE GENOMIC DNA]</scope>
    <source>
        <strain evidence="2">UBA8672</strain>
    </source>
</reference>
<sequence>SFLLIVMIVSIFVFSIIPKDSHFVIKFASRLVFIPVIAGISYEILKFSSRNQSGKFIQLLIVPGLWLQKITTKEPDDKQLEVALLSLREALGENVEEEGVVYV</sequence>
<keyword evidence="1" id="KW-1133">Transmembrane helix</keyword>
<comment type="caution">
    <text evidence="2">The sequence shown here is derived from an EMBL/GenBank/DDBJ whole genome shotgun (WGS) entry which is preliminary data.</text>
</comment>
<accession>A0A3D5QD54</accession>
<dbReference type="InterPro" id="IPR010787">
    <property type="entry name" value="DUF1385"/>
</dbReference>
<dbReference type="EMBL" id="DPPF01000107">
    <property type="protein sequence ID" value="HCW93092.1"/>
    <property type="molecule type" value="Genomic_DNA"/>
</dbReference>
<gene>
    <name evidence="2" type="ORF">DHM44_05365</name>
</gene>
<organism evidence="2 3">
    <name type="scientific">Flexistipes sinusarabici</name>
    <dbReference type="NCBI Taxonomy" id="2352"/>
    <lineage>
        <taxon>Bacteria</taxon>
        <taxon>Pseudomonadati</taxon>
        <taxon>Deferribacterota</taxon>
        <taxon>Deferribacteres</taxon>
        <taxon>Deferribacterales</taxon>
        <taxon>Flexistipitaceae</taxon>
        <taxon>Flexistipes</taxon>
    </lineage>
</organism>
<proteinExistence type="predicted"/>
<dbReference type="PANTHER" id="PTHR42867:SF1">
    <property type="entry name" value="MEMBRANE PROTEIN-RELATED"/>
    <property type="match status" value="1"/>
</dbReference>
<dbReference type="AlphaFoldDB" id="A0A3D5QD54"/>
<evidence type="ECO:0000256" key="1">
    <source>
        <dbReference type="SAM" id="Phobius"/>
    </source>
</evidence>
<dbReference type="Pfam" id="PF07136">
    <property type="entry name" value="DUF1385"/>
    <property type="match status" value="1"/>
</dbReference>
<protein>
    <submittedName>
        <fullName evidence="2">DUF1385 domain-containing protein</fullName>
    </submittedName>
</protein>
<evidence type="ECO:0000313" key="3">
    <source>
        <dbReference type="Proteomes" id="UP000262325"/>
    </source>
</evidence>
<evidence type="ECO:0000313" key="2">
    <source>
        <dbReference type="EMBL" id="HCW93092.1"/>
    </source>
</evidence>
<dbReference type="Proteomes" id="UP000262325">
    <property type="component" value="Unassembled WGS sequence"/>
</dbReference>
<dbReference type="PANTHER" id="PTHR42867">
    <property type="entry name" value="MEMBRANE PROTEIN-RELATED"/>
    <property type="match status" value="1"/>
</dbReference>
<keyword evidence="1" id="KW-0472">Membrane</keyword>